<reference evidence="3" key="1">
    <citation type="submission" date="2022-06" db="EMBL/GenBank/DDBJ databases">
        <authorList>
            <person name="Berger JAMES D."/>
            <person name="Berger JAMES D."/>
        </authorList>
    </citation>
    <scope>NUCLEOTIDE SEQUENCE [LARGE SCALE GENOMIC DNA]</scope>
</reference>
<proteinExistence type="predicted"/>
<dbReference type="FunFam" id="2.130.10.10:FF:000085">
    <property type="entry name" value="WD repeat domain 33"/>
    <property type="match status" value="1"/>
</dbReference>
<feature type="region of interest" description="Disordered" evidence="2">
    <location>
        <begin position="733"/>
        <end position="917"/>
    </location>
</feature>
<dbReference type="Proteomes" id="UP000050792">
    <property type="component" value="Unassembled WGS sequence"/>
</dbReference>
<feature type="compositionally biased region" description="Basic and acidic residues" evidence="2">
    <location>
        <begin position="894"/>
        <end position="906"/>
    </location>
</feature>
<feature type="compositionally biased region" description="Basic and acidic residues" evidence="2">
    <location>
        <begin position="808"/>
        <end position="818"/>
    </location>
</feature>
<dbReference type="PROSITE" id="PS50082">
    <property type="entry name" value="WD_REPEATS_2"/>
    <property type="match status" value="6"/>
</dbReference>
<dbReference type="GO" id="GO:0005847">
    <property type="term" value="C:mRNA cleavage and polyadenylation specificity factor complex"/>
    <property type="evidence" value="ECO:0007669"/>
    <property type="project" value="TreeGrafter"/>
</dbReference>
<feature type="region of interest" description="Disordered" evidence="2">
    <location>
        <begin position="509"/>
        <end position="535"/>
    </location>
</feature>
<dbReference type="SUPFAM" id="SSF50978">
    <property type="entry name" value="WD40 repeat-like"/>
    <property type="match status" value="1"/>
</dbReference>
<feature type="compositionally biased region" description="Basic and acidic residues" evidence="2">
    <location>
        <begin position="739"/>
        <end position="754"/>
    </location>
</feature>
<dbReference type="PANTHER" id="PTHR22836">
    <property type="entry name" value="WD40 REPEAT PROTEIN"/>
    <property type="match status" value="1"/>
</dbReference>
<evidence type="ECO:0000313" key="3">
    <source>
        <dbReference type="Proteomes" id="UP000050792"/>
    </source>
</evidence>
<dbReference type="InterPro" id="IPR045245">
    <property type="entry name" value="Pfs2-like"/>
</dbReference>
<sequence length="917" mass="104867">MLENPGMLDSPSGDPNALKKDVSDLMADARKSRKAVFRRTIDYNASAINYLQNRIWVSRDLDRPMLQPDYLWSPKLCPPRSYMNSPMNCVMSKPVRTSTNKNKCPIYCVCWTPEGRRLITGAFSGEFTLWNGLTFNFETILQAHESQIRCMKWSHNEEWLLTADHSGYVKYWQANMNNVEMYQAHKEPIRGVRIIMRAVQYYCSVSKCNHCVHLFPYNLLKWLPKLKHFCPFDNKFVTCSDDSTVRIWDFHRCAEERVLRGHGSDVRSVAWHPVLSLIISGSKDAQQPIKLWDPKTGESVSTLYVHKNTCTDVSWNDNGNWFLTASRDHLIKLFDLRNLKSELQTFRGHKRDVMRVAWHPFHESLFVSGSADGAIFYWLAGTDTELGAVDNAHESMIWSLAWHPFGHILVSGANDFATKFWTRNRPGDVLKDTISAVGSDNLVQAASATNLLANTYSFGDPEVVDNSLNIDLFKLLTETPISSNRIDTLDDLAFSTNPNDLSTTEIPGLNEGPVTDLNITDTDDPEEREKNKLRSSRTIPKEFAANWASTRITAMPTVMMATPSPSAIAAAAAAAAAAVSNLNATPQYLPPVKPPALNKERLAQRAAPIDPSEPEAIVDQIQDRGFCKPNQTPFVEQPIGEMSNGVSTHKYDQPPFSETLPPRGLEQHVPIPEHNVDIRNNTNPSLNWNQRNEEFPLQTEHNVPLQTEQPNNLYREPFSGPPQLYNEQENFLEPKPFPRHREDRDYRDHEHSEQFSRPFPENDNYYNGPPGGFNSGSSHGHHNRNVIPSDQMHPGERGRPFSPNVEKYPYDRRGDRPPPMRQNYDEDSWGRRWPDNRNTPDRFDYPQGPPRRPPREHRPPHPDFYPDPRHPLPPNFVPPHKRPPPMGPGGQPPDHMRKYPRQDPSRTKPPWTGYNRW</sequence>
<evidence type="ECO:0000256" key="2">
    <source>
        <dbReference type="SAM" id="MobiDB-lite"/>
    </source>
</evidence>
<feature type="repeat" description="WD" evidence="1">
    <location>
        <begin position="346"/>
        <end position="378"/>
    </location>
</feature>
<reference evidence="4" key="2">
    <citation type="submission" date="2023-11" db="UniProtKB">
        <authorList>
            <consortium name="WormBaseParasite"/>
        </authorList>
    </citation>
    <scope>IDENTIFICATION</scope>
</reference>
<dbReference type="InterPro" id="IPR001680">
    <property type="entry name" value="WD40_rpt"/>
</dbReference>
<dbReference type="InterPro" id="IPR036322">
    <property type="entry name" value="WD40_repeat_dom_sf"/>
</dbReference>
<dbReference type="Pfam" id="PF00400">
    <property type="entry name" value="WD40"/>
    <property type="match status" value="7"/>
</dbReference>
<feature type="repeat" description="WD" evidence="1">
    <location>
        <begin position="141"/>
        <end position="182"/>
    </location>
</feature>
<dbReference type="InterPro" id="IPR015943">
    <property type="entry name" value="WD40/YVTN_repeat-like_dom_sf"/>
</dbReference>
<dbReference type="PROSITE" id="PS50294">
    <property type="entry name" value="WD_REPEATS_REGION"/>
    <property type="match status" value="4"/>
</dbReference>
<dbReference type="SMART" id="SM00320">
    <property type="entry name" value="WD40"/>
    <property type="match status" value="7"/>
</dbReference>
<dbReference type="Gene3D" id="2.130.10.10">
    <property type="entry name" value="YVTN repeat-like/Quinoprotein amine dehydrogenase"/>
    <property type="match status" value="3"/>
</dbReference>
<feature type="compositionally biased region" description="Basic and acidic residues" evidence="2">
    <location>
        <begin position="856"/>
        <end position="870"/>
    </location>
</feature>
<evidence type="ECO:0008006" key="5">
    <source>
        <dbReference type="Google" id="ProtNLM"/>
    </source>
</evidence>
<feature type="region of interest" description="Disordered" evidence="2">
    <location>
        <begin position="665"/>
        <end position="689"/>
    </location>
</feature>
<feature type="repeat" description="WD" evidence="1">
    <location>
        <begin position="303"/>
        <end position="344"/>
    </location>
</feature>
<keyword evidence="3" id="KW-1185">Reference proteome</keyword>
<dbReference type="GO" id="GO:0031124">
    <property type="term" value="P:mRNA 3'-end processing"/>
    <property type="evidence" value="ECO:0007669"/>
    <property type="project" value="InterPro"/>
</dbReference>
<keyword evidence="1" id="KW-0853">WD repeat</keyword>
<dbReference type="WBParaSite" id="SRDH1_27890.6">
    <property type="protein sequence ID" value="SRDH1_27890.6"/>
    <property type="gene ID" value="SRDH1_27890"/>
</dbReference>
<feature type="repeat" description="WD" evidence="1">
    <location>
        <begin position="229"/>
        <end position="249"/>
    </location>
</feature>
<dbReference type="AlphaFoldDB" id="A0AA85EWF2"/>
<feature type="compositionally biased region" description="Polar residues" evidence="2">
    <location>
        <begin position="678"/>
        <end position="689"/>
    </location>
</feature>
<feature type="compositionally biased region" description="Basic and acidic residues" evidence="2">
    <location>
        <begin position="828"/>
        <end position="844"/>
    </location>
</feature>
<accession>A0AA85EWF2</accession>
<dbReference type="PANTHER" id="PTHR22836:SF0">
    <property type="entry name" value="PRE-MRNA 3' END PROCESSING PROTEIN WDR33"/>
    <property type="match status" value="1"/>
</dbReference>
<feature type="repeat" description="WD" evidence="1">
    <location>
        <begin position="259"/>
        <end position="284"/>
    </location>
</feature>
<protein>
    <recommendedName>
        <fullName evidence="5">Anaphase-promoting complex subunit 4 WD40 domain-containing protein</fullName>
    </recommendedName>
</protein>
<organism evidence="3 4">
    <name type="scientific">Schistosoma rodhaini</name>
    <dbReference type="NCBI Taxonomy" id="6188"/>
    <lineage>
        <taxon>Eukaryota</taxon>
        <taxon>Metazoa</taxon>
        <taxon>Spiralia</taxon>
        <taxon>Lophotrochozoa</taxon>
        <taxon>Platyhelminthes</taxon>
        <taxon>Trematoda</taxon>
        <taxon>Digenea</taxon>
        <taxon>Strigeidida</taxon>
        <taxon>Schistosomatoidea</taxon>
        <taxon>Schistosomatidae</taxon>
        <taxon>Schistosoma</taxon>
    </lineage>
</organism>
<evidence type="ECO:0000313" key="4">
    <source>
        <dbReference type="WBParaSite" id="SRDH1_27890.6"/>
    </source>
</evidence>
<dbReference type="CDD" id="cd00200">
    <property type="entry name" value="WD40"/>
    <property type="match status" value="1"/>
</dbReference>
<feature type="repeat" description="WD" evidence="1">
    <location>
        <begin position="390"/>
        <end position="421"/>
    </location>
</feature>
<name>A0AA85EWF2_9TREM</name>
<evidence type="ECO:0000256" key="1">
    <source>
        <dbReference type="PROSITE-ProRule" id="PRU00221"/>
    </source>
</evidence>